<reference evidence="7" key="1">
    <citation type="submission" date="2020-03" db="EMBL/GenBank/DDBJ databases">
        <title>Draft Genome Sequence of Cylindrodendrum hubeiense.</title>
        <authorList>
            <person name="Buettner E."/>
            <person name="Kellner H."/>
        </authorList>
    </citation>
    <scope>NUCLEOTIDE SEQUENCE</scope>
    <source>
        <strain evidence="7">IHI 201604</strain>
    </source>
</reference>
<gene>
    <name evidence="7" type="ORF">G7Z17_g5167</name>
</gene>
<dbReference type="OrthoDB" id="16820at2759"/>
<dbReference type="SUPFAM" id="SSF54373">
    <property type="entry name" value="FAD-linked reductases, C-terminal domain"/>
    <property type="match status" value="1"/>
</dbReference>
<accession>A0A9P5LHK5</accession>
<name>A0A9P5LHK5_9HYPO</name>
<evidence type="ECO:0000256" key="1">
    <source>
        <dbReference type="ARBA" id="ARBA00007992"/>
    </source>
</evidence>
<dbReference type="Proteomes" id="UP000722485">
    <property type="component" value="Unassembled WGS sequence"/>
</dbReference>
<dbReference type="InterPro" id="IPR050493">
    <property type="entry name" value="FAD-dep_Monooxygenase_BioMet"/>
</dbReference>
<comment type="similarity">
    <text evidence="1">Belongs to the paxM FAD-dependent monooxygenase family.</text>
</comment>
<keyword evidence="3" id="KW-0274">FAD</keyword>
<dbReference type="SUPFAM" id="SSF51905">
    <property type="entry name" value="FAD/NAD(P)-binding domain"/>
    <property type="match status" value="1"/>
</dbReference>
<keyword evidence="2" id="KW-0285">Flavoprotein</keyword>
<evidence type="ECO:0000313" key="8">
    <source>
        <dbReference type="Proteomes" id="UP000722485"/>
    </source>
</evidence>
<evidence type="ECO:0000313" key="7">
    <source>
        <dbReference type="EMBL" id="KAF7551235.1"/>
    </source>
</evidence>
<dbReference type="Gene3D" id="3.50.50.60">
    <property type="entry name" value="FAD/NAD(P)-binding domain"/>
    <property type="match status" value="1"/>
</dbReference>
<protein>
    <recommendedName>
        <fullName evidence="6">FAD-binding domain-containing protein</fullName>
    </recommendedName>
</protein>
<organism evidence="7 8">
    <name type="scientific">Cylindrodendrum hubeiense</name>
    <dbReference type="NCBI Taxonomy" id="595255"/>
    <lineage>
        <taxon>Eukaryota</taxon>
        <taxon>Fungi</taxon>
        <taxon>Dikarya</taxon>
        <taxon>Ascomycota</taxon>
        <taxon>Pezizomycotina</taxon>
        <taxon>Sordariomycetes</taxon>
        <taxon>Hypocreomycetidae</taxon>
        <taxon>Hypocreales</taxon>
        <taxon>Nectriaceae</taxon>
        <taxon>Cylindrodendrum</taxon>
    </lineage>
</organism>
<evidence type="ECO:0000256" key="3">
    <source>
        <dbReference type="ARBA" id="ARBA00022827"/>
    </source>
</evidence>
<dbReference type="EMBL" id="JAANBB010000082">
    <property type="protein sequence ID" value="KAF7551235.1"/>
    <property type="molecule type" value="Genomic_DNA"/>
</dbReference>
<dbReference type="InterPro" id="IPR036188">
    <property type="entry name" value="FAD/NAD-bd_sf"/>
</dbReference>
<dbReference type="PANTHER" id="PTHR13789:SF238">
    <property type="entry name" value="PUTATIVE (AFU_ORTHOLOGUE AFUA_2G01680)-RELATED"/>
    <property type="match status" value="1"/>
</dbReference>
<feature type="domain" description="FAD-binding" evidence="6">
    <location>
        <begin position="378"/>
        <end position="728"/>
    </location>
</feature>
<keyword evidence="8" id="KW-1185">Reference proteome</keyword>
<comment type="caution">
    <text evidence="7">The sequence shown here is derived from an EMBL/GenBank/DDBJ whole genome shotgun (WGS) entry which is preliminary data.</text>
</comment>
<dbReference type="Pfam" id="PF01494">
    <property type="entry name" value="FAD_binding_3"/>
    <property type="match status" value="1"/>
</dbReference>
<dbReference type="FunFam" id="3.50.50.60:FF:000115">
    <property type="entry name" value="Salicylate hydroxylase, putative"/>
    <property type="match status" value="1"/>
</dbReference>
<dbReference type="AlphaFoldDB" id="A0A9P5LHK5"/>
<evidence type="ECO:0000256" key="4">
    <source>
        <dbReference type="ARBA" id="ARBA00023002"/>
    </source>
</evidence>
<evidence type="ECO:0000256" key="2">
    <source>
        <dbReference type="ARBA" id="ARBA00022630"/>
    </source>
</evidence>
<keyword evidence="5" id="KW-0503">Monooxygenase</keyword>
<evidence type="ECO:0000259" key="6">
    <source>
        <dbReference type="Pfam" id="PF01494"/>
    </source>
</evidence>
<proteinExistence type="inferred from homology"/>
<keyword evidence="4" id="KW-0560">Oxidoreductase</keyword>
<evidence type="ECO:0000256" key="5">
    <source>
        <dbReference type="ARBA" id="ARBA00023033"/>
    </source>
</evidence>
<dbReference type="GO" id="GO:0071949">
    <property type="term" value="F:FAD binding"/>
    <property type="evidence" value="ECO:0007669"/>
    <property type="project" value="InterPro"/>
</dbReference>
<dbReference type="PRINTS" id="PR00420">
    <property type="entry name" value="RNGMNOXGNASE"/>
</dbReference>
<dbReference type="PANTHER" id="PTHR13789">
    <property type="entry name" value="MONOOXYGENASE"/>
    <property type="match status" value="1"/>
</dbReference>
<sequence>MSRLPAAEKLPLAVRKNVRDDWEKVKPELEKKFSDLLGVEWTIDVNPAAIYPYAEADSYAANSLGSCIASYISGAEYQLKYSISSVGDIIKDEVNTLAHAHTITIDFDEEKLFSYCGAKITPAGELAIIFSAGNLGTNIDYALEKGNLTKALNAADQASKPMNHSARVAIFEDYESKIAPVQEKLNKILAKEIPLVPNFEAVYEKLAASSDARDDFASNLGSFVRGYFEGLNDYLTYQKFDSDEMLQEGLTEALEGNAIHFRIVDALKKSYNEAVIEDGILYLQTNTANFGTNIHQIAEGILELLPHVSIPMSHHFDPVILRILRAPFYCPGLRVVIFPIMAKPPGDAGLDSRVASAYEDRMPVNTMQHHAKSPVSLDIIVVGAGLSGLASAISCALSGHSVTIIESTEELSEVGAGLQVTPNSSRLLQQWGLPDKLWETAAEPTYLAVHKYTGQTLAMEENFDKKMRVKYGAPFIDIHRVDLQLSMFDRAKDLGVKFHFGEKVDNIDFNIPQITTKSGFTANANLIIAADGIWSACRNNFLGTKDQPKPTGDLAYRIVLTLDQIQDPELREWVKNPSVHFWIGPGAHAVGYSLRDGEMYNIVLLVPDDLPEGVSRQAGSVEEIRELFKDWDPILTKFLNFVESVDKWRLMHRNELPSWVNDKRNFVFVGDACHPMLPYLAQGANSAVEDGAVLGLLLGRIQSKSQLPQALMLYERLRKTRGEAIVKETFKQRASFHMMNGPEQEARDELFLSQLGGELKGPFPSRWTCPDVQPWLYGYDAYNEVEEVLKKEPFKENKRLVHPGPKVIYGQVAKIRDVVVLVA</sequence>
<dbReference type="GO" id="GO:0004497">
    <property type="term" value="F:monooxygenase activity"/>
    <property type="evidence" value="ECO:0007669"/>
    <property type="project" value="UniProtKB-KW"/>
</dbReference>
<dbReference type="InterPro" id="IPR002938">
    <property type="entry name" value="FAD-bd"/>
</dbReference>